<keyword evidence="2" id="KW-1185">Reference proteome</keyword>
<reference evidence="1 2" key="1">
    <citation type="journal article" date="2021" name="Hortic Res">
        <title>High-quality reference genome and annotation aids understanding of berry development for evergreen blueberry (Vaccinium darrowii).</title>
        <authorList>
            <person name="Yu J."/>
            <person name="Hulse-Kemp A.M."/>
            <person name="Babiker E."/>
            <person name="Staton M."/>
        </authorList>
    </citation>
    <scope>NUCLEOTIDE SEQUENCE [LARGE SCALE GENOMIC DNA]</scope>
    <source>
        <strain evidence="2">cv. NJ 8807/NJ 8810</strain>
        <tissue evidence="1">Young leaf</tissue>
    </source>
</reference>
<sequence>MIGTTEIREAEEFVCEIANLKEAVMEAGDTAQAALYLGSNESKYVSGMNLVIDGGYSLTNIALREALKKQFS</sequence>
<proteinExistence type="predicted"/>
<gene>
    <name evidence="1" type="ORF">Vadar_012273</name>
</gene>
<organism evidence="1 2">
    <name type="scientific">Vaccinium darrowii</name>
    <dbReference type="NCBI Taxonomy" id="229202"/>
    <lineage>
        <taxon>Eukaryota</taxon>
        <taxon>Viridiplantae</taxon>
        <taxon>Streptophyta</taxon>
        <taxon>Embryophyta</taxon>
        <taxon>Tracheophyta</taxon>
        <taxon>Spermatophyta</taxon>
        <taxon>Magnoliopsida</taxon>
        <taxon>eudicotyledons</taxon>
        <taxon>Gunneridae</taxon>
        <taxon>Pentapetalae</taxon>
        <taxon>asterids</taxon>
        <taxon>Ericales</taxon>
        <taxon>Ericaceae</taxon>
        <taxon>Vaccinioideae</taxon>
        <taxon>Vaccinieae</taxon>
        <taxon>Vaccinium</taxon>
    </lineage>
</organism>
<accession>A0ACB7YL38</accession>
<dbReference type="Proteomes" id="UP000828048">
    <property type="component" value="Chromosome 11"/>
</dbReference>
<dbReference type="EMBL" id="CM037161">
    <property type="protein sequence ID" value="KAH7854306.1"/>
    <property type="molecule type" value="Genomic_DNA"/>
</dbReference>
<name>A0ACB7YL38_9ERIC</name>
<evidence type="ECO:0000313" key="1">
    <source>
        <dbReference type="EMBL" id="KAH7854306.1"/>
    </source>
</evidence>
<protein>
    <submittedName>
        <fullName evidence="1">Uncharacterized protein</fullName>
    </submittedName>
</protein>
<evidence type="ECO:0000313" key="2">
    <source>
        <dbReference type="Proteomes" id="UP000828048"/>
    </source>
</evidence>
<comment type="caution">
    <text evidence="1">The sequence shown here is derived from an EMBL/GenBank/DDBJ whole genome shotgun (WGS) entry which is preliminary data.</text>
</comment>